<dbReference type="OrthoDB" id="3638535at2"/>
<feature type="region of interest" description="Disordered" evidence="1">
    <location>
        <begin position="421"/>
        <end position="451"/>
    </location>
</feature>
<feature type="region of interest" description="Disordered" evidence="1">
    <location>
        <begin position="203"/>
        <end position="252"/>
    </location>
</feature>
<evidence type="ECO:0000313" key="3">
    <source>
        <dbReference type="Proteomes" id="UP000076660"/>
    </source>
</evidence>
<sequence length="482" mass="49453">MGSYENLSFFQLHDKITVEYRHIGKLRDAAAMWEEGAQWIGDTLTRFKGQVENLASHWPDKAGDAFAMQAQSDMNNMRSWIRAEGEQVALPPQQISTSPGEGWKYTEKGIVASNMAGQLRALADQLQFVFTAVDGFHRDYHASFDGVRAAEAGDDRKNAEEFYRKESVKLIAPLGAAYTQVADALPGASGRHWNGAQSAVVPELRSDREPGDGTPSEGGAPTTGGGAEAPNPGETRQPNPGDTPETPEEETPLTLAEQLDLASQGLEVAGKAVDLTGKVAEQLLGSGGTGSVDVPDPATVPNPLDGWKPADLPALSGIPGAADPLGLPGLAGLDSGGGGVGGGLGAGGIGTGGAGSPASGAVPPLAGTAGFATGTPTSGVGTGSAGMGGSPGMMPMYPQSGAGRAAGGGDIRPGAAEHVNAVRSRKPDGEPGVALRGRAGKPPRPPVARSRPVVENEVVHVLDEDLWQVNPATDQPKYRTGY</sequence>
<dbReference type="RefSeq" id="WP_063273595.1">
    <property type="nucleotide sequence ID" value="NZ_LQMT02000010.1"/>
</dbReference>
<dbReference type="Proteomes" id="UP000076660">
    <property type="component" value="Unassembled WGS sequence"/>
</dbReference>
<comment type="caution">
    <text evidence="2">The sequence shown here is derived from an EMBL/GenBank/DDBJ whole genome shotgun (WGS) entry which is preliminary data.</text>
</comment>
<protein>
    <recommendedName>
        <fullName evidence="4">PPE family domain-containing protein</fullName>
    </recommendedName>
</protein>
<dbReference type="EMBL" id="LQMT02000010">
    <property type="protein sequence ID" value="ONF72563.1"/>
    <property type="molecule type" value="Genomic_DNA"/>
</dbReference>
<organism evidence="2 3">
    <name type="scientific">Amycolatopsis keratiniphila subsp. keratiniphila</name>
    <dbReference type="NCBI Taxonomy" id="227715"/>
    <lineage>
        <taxon>Bacteria</taxon>
        <taxon>Bacillati</taxon>
        <taxon>Actinomycetota</taxon>
        <taxon>Actinomycetes</taxon>
        <taxon>Pseudonocardiales</taxon>
        <taxon>Pseudonocardiaceae</taxon>
        <taxon>Amycolatopsis</taxon>
        <taxon>Amycolatopsis japonica group</taxon>
    </lineage>
</organism>
<evidence type="ECO:0000256" key="1">
    <source>
        <dbReference type="SAM" id="MobiDB-lite"/>
    </source>
</evidence>
<reference evidence="2 3" key="1">
    <citation type="submission" date="2016-12" db="EMBL/GenBank/DDBJ databases">
        <title>Amycolatopsis keratiniphila subsp. keratiniphila genome sequencing and assembly.</title>
        <authorList>
            <person name="Mayilraj S."/>
            <person name="Kaur N."/>
        </authorList>
    </citation>
    <scope>NUCLEOTIDE SEQUENCE [LARGE SCALE GENOMIC DNA]</scope>
    <source>
        <strain evidence="2 3">DSM 44409</strain>
    </source>
</reference>
<name>A0A1W2LZA5_9PSEU</name>
<dbReference type="AlphaFoldDB" id="A0A1W2LZA5"/>
<gene>
    <name evidence="2" type="ORF">AVR91_0210245</name>
</gene>
<evidence type="ECO:0008006" key="4">
    <source>
        <dbReference type="Google" id="ProtNLM"/>
    </source>
</evidence>
<accession>A0A1W2LZA5</accession>
<evidence type="ECO:0000313" key="2">
    <source>
        <dbReference type="EMBL" id="ONF72563.1"/>
    </source>
</evidence>
<proteinExistence type="predicted"/>
<dbReference type="Gene3D" id="1.10.287.1060">
    <property type="entry name" value="ESAT-6-like"/>
    <property type="match status" value="1"/>
</dbReference>